<dbReference type="RefSeq" id="WP_105329466.1">
    <property type="nucleotide sequence ID" value="NZ_PUHY01000006.1"/>
</dbReference>
<proteinExistence type="predicted"/>
<protein>
    <recommendedName>
        <fullName evidence="3">PcfJ-like protein</fullName>
    </recommendedName>
</protein>
<organism evidence="1 2">
    <name type="scientific">Blastopirellula marina</name>
    <dbReference type="NCBI Taxonomy" id="124"/>
    <lineage>
        <taxon>Bacteria</taxon>
        <taxon>Pseudomonadati</taxon>
        <taxon>Planctomycetota</taxon>
        <taxon>Planctomycetia</taxon>
        <taxon>Pirellulales</taxon>
        <taxon>Pirellulaceae</taxon>
        <taxon>Blastopirellula</taxon>
    </lineage>
</organism>
<name>A0A2S8FVG8_9BACT</name>
<evidence type="ECO:0008006" key="3">
    <source>
        <dbReference type="Google" id="ProtNLM"/>
    </source>
</evidence>
<gene>
    <name evidence="1" type="ORF">C5Y83_09680</name>
</gene>
<dbReference type="EMBL" id="PUHY01000006">
    <property type="protein sequence ID" value="PQO36176.1"/>
    <property type="molecule type" value="Genomic_DNA"/>
</dbReference>
<evidence type="ECO:0000313" key="2">
    <source>
        <dbReference type="Proteomes" id="UP000238322"/>
    </source>
</evidence>
<dbReference type="AlphaFoldDB" id="A0A2S8FVG8"/>
<dbReference type="OrthoDB" id="214484at2"/>
<sequence>MSRKKETTLAEQPDHDLLNHLHGLGLTSIEAYQDWCEQNGFSRKLHKSWQLRCRERYFLTQAAAEQRLRTKKKEKRREIDLLLAICRHEVTIHDVTQPHLQRLCNIVQPSKRPREERHVDRGALSRLITHVHRCRAKLFDNSPAIQYGDLWGRTYLDAMAMMAAYAPWWLRGVEDWKPRTRSVTRQFASLVRHLFVQYDDVPRFFDSVWFAGETDESAKRRKWYVHVGKGQSVRTCDLPISFTKKMAHHFMLAPNDLSIDQALRWGQIHGLGGDECLARAILGTHLAENFQNDDFWTTVIRWLISHPMLDRVHVGPIIDYLNNQRFQPAPGYEQTALPTQPNLTMKGRTPESLLARVEHWHRGLVKEAPHRRVREWTSTGIPPYEFEEGAFENYNWKRWTIRELLSSRALLEEGRRMNHCVATYDRSCASGHCSIWSMEIESHEGISKALTIEVNNQGPTICQARGRRNRELNDKERSILLRWADEAGLRISRFL</sequence>
<accession>A0A2S8FVG8</accession>
<dbReference type="InterPro" id="IPR025586">
    <property type="entry name" value="PcfJ"/>
</dbReference>
<reference evidence="1 2" key="1">
    <citation type="submission" date="2018-02" db="EMBL/GenBank/DDBJ databases">
        <title>Comparative genomes isolates from brazilian mangrove.</title>
        <authorList>
            <person name="Araujo J.E."/>
            <person name="Taketani R.G."/>
            <person name="Silva M.C.P."/>
            <person name="Loureco M.V."/>
            <person name="Andreote F.D."/>
        </authorList>
    </citation>
    <scope>NUCLEOTIDE SEQUENCE [LARGE SCALE GENOMIC DNA]</scope>
    <source>
        <strain evidence="1 2">Hex-1 MGV</strain>
    </source>
</reference>
<evidence type="ECO:0000313" key="1">
    <source>
        <dbReference type="EMBL" id="PQO36176.1"/>
    </source>
</evidence>
<dbReference type="Pfam" id="PF14284">
    <property type="entry name" value="PcfJ"/>
    <property type="match status" value="1"/>
</dbReference>
<dbReference type="Proteomes" id="UP000238322">
    <property type="component" value="Unassembled WGS sequence"/>
</dbReference>
<comment type="caution">
    <text evidence="1">The sequence shown here is derived from an EMBL/GenBank/DDBJ whole genome shotgun (WGS) entry which is preliminary data.</text>
</comment>